<dbReference type="STRING" id="1461582.BN1048_00419"/>
<name>A0A078LZF7_9STAP</name>
<evidence type="ECO:0000256" key="1">
    <source>
        <dbReference type="ARBA" id="ARBA00001274"/>
    </source>
</evidence>
<dbReference type="OrthoDB" id="9811476at2"/>
<dbReference type="GO" id="GO:0006567">
    <property type="term" value="P:L-threonine catabolic process"/>
    <property type="evidence" value="ECO:0007669"/>
    <property type="project" value="TreeGrafter"/>
</dbReference>
<keyword evidence="6" id="KW-0663">Pyridoxal phosphate</keyword>
<evidence type="ECO:0000259" key="10">
    <source>
        <dbReference type="Pfam" id="PF00291"/>
    </source>
</evidence>
<dbReference type="FunFam" id="3.40.50.1100:FF:000005">
    <property type="entry name" value="Threonine dehydratase catabolic"/>
    <property type="match status" value="1"/>
</dbReference>
<dbReference type="CDD" id="cd01562">
    <property type="entry name" value="Thr-dehyd"/>
    <property type="match status" value="1"/>
</dbReference>
<evidence type="ECO:0000256" key="2">
    <source>
        <dbReference type="ARBA" id="ARBA00001933"/>
    </source>
</evidence>
<dbReference type="GO" id="GO:0004794">
    <property type="term" value="F:threonine deaminase activity"/>
    <property type="evidence" value="ECO:0007669"/>
    <property type="project" value="UniProtKB-EC"/>
</dbReference>
<comment type="catalytic activity">
    <reaction evidence="1">
        <text>L-threonine = 2-oxobutanoate + NH4(+)</text>
        <dbReference type="Rhea" id="RHEA:22108"/>
        <dbReference type="ChEBI" id="CHEBI:16763"/>
        <dbReference type="ChEBI" id="CHEBI:28938"/>
        <dbReference type="ChEBI" id="CHEBI:57926"/>
        <dbReference type="EC" id="4.3.1.19"/>
    </reaction>
</comment>
<comment type="cofactor">
    <cofactor evidence="2">
        <name>pyridoxal 5'-phosphate</name>
        <dbReference type="ChEBI" id="CHEBI:597326"/>
    </cofactor>
</comment>
<dbReference type="AlphaFoldDB" id="A0A078LZF7"/>
<keyword evidence="7" id="KW-0456">Lyase</keyword>
<dbReference type="PANTHER" id="PTHR48078">
    <property type="entry name" value="THREONINE DEHYDRATASE, MITOCHONDRIAL-RELATED"/>
    <property type="match status" value="1"/>
</dbReference>
<dbReference type="RefSeq" id="WP_035807921.1">
    <property type="nucleotide sequence ID" value="NZ_CCSE01000001.1"/>
</dbReference>
<dbReference type="EMBL" id="CCSE01000001">
    <property type="protein sequence ID" value="CDZ99345.1"/>
    <property type="molecule type" value="Genomic_DNA"/>
</dbReference>
<dbReference type="SUPFAM" id="SSF53686">
    <property type="entry name" value="Tryptophan synthase beta subunit-like PLP-dependent enzymes"/>
    <property type="match status" value="1"/>
</dbReference>
<evidence type="ECO:0000256" key="6">
    <source>
        <dbReference type="ARBA" id="ARBA00022898"/>
    </source>
</evidence>
<dbReference type="InterPro" id="IPR001926">
    <property type="entry name" value="TrpB-like_PALP"/>
</dbReference>
<organism evidence="11 12">
    <name type="scientific">Jeotgalicoccus saudimassiliensis</name>
    <dbReference type="NCBI Taxonomy" id="1461582"/>
    <lineage>
        <taxon>Bacteria</taxon>
        <taxon>Bacillati</taxon>
        <taxon>Bacillota</taxon>
        <taxon>Bacilli</taxon>
        <taxon>Bacillales</taxon>
        <taxon>Staphylococcaceae</taxon>
        <taxon>Jeotgalicoccus</taxon>
    </lineage>
</organism>
<dbReference type="EC" id="4.3.1.19" evidence="4"/>
<dbReference type="eggNOG" id="COG1171">
    <property type="taxonomic scope" value="Bacteria"/>
</dbReference>
<evidence type="ECO:0000256" key="9">
    <source>
        <dbReference type="ARBA" id="ARBA00031427"/>
    </source>
</evidence>
<dbReference type="Proteomes" id="UP000044136">
    <property type="component" value="Unassembled WGS sequence"/>
</dbReference>
<comment type="function">
    <text evidence="8">Catalyzes the anaerobic formation of alpha-ketobutyrate and ammonia from threonine in a two-step reaction. The first step involved a dehydration of threonine and a production of enamine intermediates (aminocrotonate), which tautomerizes to its imine form (iminobutyrate). Both intermediates are unstable and short-lived. The second step is the nonenzymatic hydrolysis of the enamine/imine intermediates to form 2-ketobutyrate and free ammonia. In the low water environment of the cell, the second step is accelerated by RidA.</text>
</comment>
<gene>
    <name evidence="11" type="primary">tdcB_1</name>
    <name evidence="11" type="ORF">BN1048_00419</name>
</gene>
<evidence type="ECO:0000256" key="4">
    <source>
        <dbReference type="ARBA" id="ARBA00012096"/>
    </source>
</evidence>
<dbReference type="Pfam" id="PF00291">
    <property type="entry name" value="PALP"/>
    <property type="match status" value="1"/>
</dbReference>
<feature type="domain" description="Tryptophan synthase beta chain-like PALP" evidence="10">
    <location>
        <begin position="7"/>
        <end position="294"/>
    </location>
</feature>
<keyword evidence="12" id="KW-1185">Reference proteome</keyword>
<evidence type="ECO:0000313" key="12">
    <source>
        <dbReference type="Proteomes" id="UP000044136"/>
    </source>
</evidence>
<keyword evidence="5" id="KW-0021">Allosteric enzyme</keyword>
<dbReference type="HOGENOM" id="CLU_021152_4_1_9"/>
<protein>
    <recommendedName>
        <fullName evidence="4">threonine ammonia-lyase</fullName>
        <ecNumber evidence="4">4.3.1.19</ecNumber>
    </recommendedName>
    <alternativeName>
        <fullName evidence="9">Threonine deaminase</fullName>
    </alternativeName>
</protein>
<accession>A0A078LZF7</accession>
<dbReference type="Gene3D" id="3.40.50.1100">
    <property type="match status" value="2"/>
</dbReference>
<dbReference type="InterPro" id="IPR036052">
    <property type="entry name" value="TrpB-like_PALP_sf"/>
</dbReference>
<evidence type="ECO:0000313" key="11">
    <source>
        <dbReference type="EMBL" id="CDZ99345.1"/>
    </source>
</evidence>
<comment type="similarity">
    <text evidence="3">Belongs to the serine/threonine dehydratase family.</text>
</comment>
<dbReference type="InterPro" id="IPR050147">
    <property type="entry name" value="Ser/Thr_Dehydratase"/>
</dbReference>
<dbReference type="FunFam" id="3.40.50.1100:FF:000007">
    <property type="entry name" value="L-threonine dehydratase catabolic TdcB"/>
    <property type="match status" value="1"/>
</dbReference>
<reference evidence="11 12" key="1">
    <citation type="submission" date="2014-07" db="EMBL/GenBank/DDBJ databases">
        <authorList>
            <person name="Urmite Genomes Urmite Genomes"/>
        </authorList>
    </citation>
    <scope>NUCLEOTIDE SEQUENCE [LARGE SCALE GENOMIC DNA]</scope>
    <source>
        <strain evidence="11 12">13MG44_air</strain>
    </source>
</reference>
<dbReference type="PANTHER" id="PTHR48078:SF6">
    <property type="entry name" value="L-THREONINE DEHYDRATASE CATABOLIC TDCB"/>
    <property type="match status" value="1"/>
</dbReference>
<sequence length="325" mass="34671">MEYLRGNVHKTPVVTSQTTNEKTGKKVYMKLENHQKTGAFKYRGASYKLSRLTPAQLEAGVVTASAGNHAQGVALAAKKLNAVATIFMPEGTPSAKVEATRGYGAVVKLVGQSFQEAYTASLEHKKLTGATYVHPFDDYDIMAGQGSIGVEMLEEIPQLDTIIVPIGGGGLISGIAVAAKMIKPSIKIIGVQAANAPSMFKSYYTKDDHVLLDSCSTIAEGIAVKQPGELTQQVVRQYVDEIYCVSESEIAYAMIYLLERTKSLVEGAGASALAALLAYNDKIDSEHTGVIVSGGNLDLGKMGEIQALSLKSNHKTITKEQITAL</sequence>
<proteinExistence type="inferred from homology"/>
<evidence type="ECO:0000256" key="8">
    <source>
        <dbReference type="ARBA" id="ARBA00025527"/>
    </source>
</evidence>
<dbReference type="GO" id="GO:0009097">
    <property type="term" value="P:isoleucine biosynthetic process"/>
    <property type="evidence" value="ECO:0007669"/>
    <property type="project" value="TreeGrafter"/>
</dbReference>
<dbReference type="GO" id="GO:0003941">
    <property type="term" value="F:L-serine ammonia-lyase activity"/>
    <property type="evidence" value="ECO:0007669"/>
    <property type="project" value="TreeGrafter"/>
</dbReference>
<evidence type="ECO:0000256" key="5">
    <source>
        <dbReference type="ARBA" id="ARBA00022533"/>
    </source>
</evidence>
<dbReference type="GO" id="GO:0006565">
    <property type="term" value="P:L-serine catabolic process"/>
    <property type="evidence" value="ECO:0007669"/>
    <property type="project" value="TreeGrafter"/>
</dbReference>
<evidence type="ECO:0000256" key="7">
    <source>
        <dbReference type="ARBA" id="ARBA00023239"/>
    </source>
</evidence>
<evidence type="ECO:0000256" key="3">
    <source>
        <dbReference type="ARBA" id="ARBA00010869"/>
    </source>
</evidence>